<organism evidence="1 2">
    <name type="scientific">Brasilonema sennae CENA114</name>
    <dbReference type="NCBI Taxonomy" id="415709"/>
    <lineage>
        <taxon>Bacteria</taxon>
        <taxon>Bacillati</taxon>
        <taxon>Cyanobacteriota</taxon>
        <taxon>Cyanophyceae</taxon>
        <taxon>Nostocales</taxon>
        <taxon>Scytonemataceae</taxon>
        <taxon>Brasilonema</taxon>
        <taxon>Bromeliae group (in: Brasilonema)</taxon>
    </lineage>
</organism>
<dbReference type="AlphaFoldDB" id="A0A856MIK1"/>
<name>A0A856MIK1_9CYAN</name>
<reference evidence="1 2" key="1">
    <citation type="submission" date="2018-06" db="EMBL/GenBank/DDBJ databases">
        <title>Comparative genomics of Brasilonema spp. strains.</title>
        <authorList>
            <person name="Alvarenga D.O."/>
            <person name="Fiore M.F."/>
            <person name="Varani A.M."/>
        </authorList>
    </citation>
    <scope>NUCLEOTIDE SEQUENCE [LARGE SCALE GENOMIC DNA]</scope>
    <source>
        <strain evidence="1 2">CENA114</strain>
    </source>
</reference>
<keyword evidence="2" id="KW-1185">Reference proteome</keyword>
<evidence type="ECO:0000313" key="2">
    <source>
        <dbReference type="Proteomes" id="UP000503129"/>
    </source>
</evidence>
<dbReference type="Proteomes" id="UP000503129">
    <property type="component" value="Chromosome"/>
</dbReference>
<dbReference type="KEGG" id="bsen:DP114_20905"/>
<evidence type="ECO:0000313" key="1">
    <source>
        <dbReference type="EMBL" id="QDL10020.1"/>
    </source>
</evidence>
<proteinExistence type="predicted"/>
<sequence length="63" mass="7606">MLCKTSRIWILRRTYPWATLTITALRLTYLNGVKRNREKIRFLMAYFKIDFASVLSLMNDMIF</sequence>
<accession>A0A856MIK1</accession>
<protein>
    <submittedName>
        <fullName evidence="1">Uncharacterized protein</fullName>
    </submittedName>
</protein>
<gene>
    <name evidence="1" type="ORF">DP114_20905</name>
</gene>
<dbReference type="EMBL" id="CP030118">
    <property type="protein sequence ID" value="QDL10020.1"/>
    <property type="molecule type" value="Genomic_DNA"/>
</dbReference>